<reference evidence="1 2" key="1">
    <citation type="journal article" date="2015" name="Nature">
        <title>rRNA introns, odd ribosomes, and small enigmatic genomes across a large radiation of phyla.</title>
        <authorList>
            <person name="Brown C.T."/>
            <person name="Hug L.A."/>
            <person name="Thomas B.C."/>
            <person name="Sharon I."/>
            <person name="Castelle C.J."/>
            <person name="Singh A."/>
            <person name="Wilkins M.J."/>
            <person name="Williams K.H."/>
            <person name="Banfield J.F."/>
        </authorList>
    </citation>
    <scope>NUCLEOTIDE SEQUENCE [LARGE SCALE GENOMIC DNA]</scope>
</reference>
<evidence type="ECO:0000313" key="1">
    <source>
        <dbReference type="EMBL" id="KKU98281.1"/>
    </source>
</evidence>
<evidence type="ECO:0000313" key="2">
    <source>
        <dbReference type="Proteomes" id="UP000034694"/>
    </source>
</evidence>
<comment type="caution">
    <text evidence="1">The sequence shown here is derived from an EMBL/GenBank/DDBJ whole genome shotgun (WGS) entry which is preliminary data.</text>
</comment>
<dbReference type="Proteomes" id="UP000034694">
    <property type="component" value="Unassembled WGS sequence"/>
</dbReference>
<accession>A0A0G1UW51</accession>
<dbReference type="EMBL" id="LCPK01000004">
    <property type="protein sequence ID" value="KKU98281.1"/>
    <property type="molecule type" value="Genomic_DNA"/>
</dbReference>
<organism evidence="1 2">
    <name type="scientific">Candidatus Amesbacteria bacterium GW2011_GWB1_48_13</name>
    <dbReference type="NCBI Taxonomy" id="1618362"/>
    <lineage>
        <taxon>Bacteria</taxon>
        <taxon>Candidatus Amesiibacteriota</taxon>
    </lineage>
</organism>
<name>A0A0G1UW51_9BACT</name>
<sequence>MKSNLTPIYLRAMGKIAREVEKYSCAAISTHYAVANLSHSESAKAVRVYAKIFSPDGRCGGMWDIFARTVRNGHDPKGHRLTMLALAAVCWRDFMEAKR</sequence>
<gene>
    <name evidence="1" type="ORF">UY28_C0004G0019</name>
</gene>
<protein>
    <submittedName>
        <fullName evidence="1">Uncharacterized protein</fullName>
    </submittedName>
</protein>
<dbReference type="AlphaFoldDB" id="A0A0G1UW51"/>
<proteinExistence type="predicted"/>